<dbReference type="AlphaFoldDB" id="A0AAD8PC81"/>
<evidence type="ECO:0000313" key="21">
    <source>
        <dbReference type="Proteomes" id="UP001229421"/>
    </source>
</evidence>
<keyword evidence="11 18" id="KW-1133">Transmembrane helix</keyword>
<dbReference type="Gene3D" id="1.10.510.10">
    <property type="entry name" value="Transferase(Phosphotransferase) domain 1"/>
    <property type="match status" value="1"/>
</dbReference>
<feature type="transmembrane region" description="Helical" evidence="18">
    <location>
        <begin position="174"/>
        <end position="196"/>
    </location>
</feature>
<keyword evidence="7 18" id="KW-0812">Transmembrane</keyword>
<feature type="region of interest" description="Disordered" evidence="17">
    <location>
        <begin position="560"/>
        <end position="587"/>
    </location>
</feature>
<dbReference type="EMBL" id="JAUHHV010000001">
    <property type="protein sequence ID" value="KAK1440597.1"/>
    <property type="molecule type" value="Genomic_DNA"/>
</dbReference>
<proteinExistence type="predicted"/>
<keyword evidence="21" id="KW-1185">Reference proteome</keyword>
<dbReference type="InterPro" id="IPR047117">
    <property type="entry name" value="PERK1-13-like"/>
</dbReference>
<feature type="compositionally biased region" description="Low complexity" evidence="17">
    <location>
        <begin position="15"/>
        <end position="25"/>
    </location>
</feature>
<feature type="compositionally biased region" description="Low complexity" evidence="17">
    <location>
        <begin position="150"/>
        <end position="166"/>
    </location>
</feature>
<dbReference type="PANTHER" id="PTHR47982">
    <property type="entry name" value="PROLINE-RICH RECEPTOR-LIKE PROTEIN KINASE PERK4"/>
    <property type="match status" value="1"/>
</dbReference>
<dbReference type="InterPro" id="IPR001245">
    <property type="entry name" value="Ser-Thr/Tyr_kinase_cat_dom"/>
</dbReference>
<dbReference type="GO" id="GO:0005524">
    <property type="term" value="F:ATP binding"/>
    <property type="evidence" value="ECO:0007669"/>
    <property type="project" value="UniProtKB-UniRule"/>
</dbReference>
<dbReference type="Gene3D" id="3.30.200.20">
    <property type="entry name" value="Phosphorylase Kinase, domain 1"/>
    <property type="match status" value="1"/>
</dbReference>
<protein>
    <recommendedName>
        <fullName evidence="2">non-specific serine/threonine protein kinase</fullName>
        <ecNumber evidence="2">2.7.11.1</ecNumber>
    </recommendedName>
</protein>
<dbReference type="PANTHER" id="PTHR47982:SF6">
    <property type="entry name" value="PROLINE-RICH RECEPTOR-LIKE PROTEIN KINASE PERK4"/>
    <property type="match status" value="1"/>
</dbReference>
<evidence type="ECO:0000256" key="3">
    <source>
        <dbReference type="ARBA" id="ARBA00022475"/>
    </source>
</evidence>
<dbReference type="SUPFAM" id="SSF56112">
    <property type="entry name" value="Protein kinase-like (PK-like)"/>
    <property type="match status" value="1"/>
</dbReference>
<evidence type="ECO:0000256" key="15">
    <source>
        <dbReference type="ARBA" id="ARBA00048679"/>
    </source>
</evidence>
<keyword evidence="10 16" id="KW-0067">ATP-binding</keyword>
<keyword evidence="4" id="KW-0723">Serine/threonine-protein kinase</keyword>
<dbReference type="Pfam" id="PF07714">
    <property type="entry name" value="PK_Tyr_Ser-Thr"/>
    <property type="match status" value="1"/>
</dbReference>
<evidence type="ECO:0000256" key="18">
    <source>
        <dbReference type="SAM" id="Phobius"/>
    </source>
</evidence>
<evidence type="ECO:0000256" key="16">
    <source>
        <dbReference type="PROSITE-ProRule" id="PRU10141"/>
    </source>
</evidence>
<evidence type="ECO:0000256" key="7">
    <source>
        <dbReference type="ARBA" id="ARBA00022692"/>
    </source>
</evidence>
<evidence type="ECO:0000256" key="8">
    <source>
        <dbReference type="ARBA" id="ARBA00022741"/>
    </source>
</evidence>
<evidence type="ECO:0000256" key="12">
    <source>
        <dbReference type="ARBA" id="ARBA00023136"/>
    </source>
</evidence>
<dbReference type="InterPro" id="IPR017441">
    <property type="entry name" value="Protein_kinase_ATP_BS"/>
</dbReference>
<evidence type="ECO:0000256" key="4">
    <source>
        <dbReference type="ARBA" id="ARBA00022527"/>
    </source>
</evidence>
<feature type="region of interest" description="Disordered" evidence="17">
    <location>
        <begin position="1"/>
        <end position="166"/>
    </location>
</feature>
<dbReference type="InterPro" id="IPR000719">
    <property type="entry name" value="Prot_kinase_dom"/>
</dbReference>
<accession>A0AAD8PC81</accession>
<dbReference type="FunFam" id="1.10.510.10:FF:000239">
    <property type="entry name" value="Proline-rich receptor-like protein kinase PERK1"/>
    <property type="match status" value="1"/>
</dbReference>
<keyword evidence="13" id="KW-0325">Glycoprotein</keyword>
<keyword evidence="12 18" id="KW-0472">Membrane</keyword>
<gene>
    <name evidence="20" type="ORF">QVD17_06426</name>
</gene>
<feature type="compositionally biased region" description="Pro residues" evidence="17">
    <location>
        <begin position="26"/>
        <end position="62"/>
    </location>
</feature>
<evidence type="ECO:0000256" key="6">
    <source>
        <dbReference type="ARBA" id="ARBA00022679"/>
    </source>
</evidence>
<dbReference type="PROSITE" id="PS50011">
    <property type="entry name" value="PROTEIN_KINASE_DOM"/>
    <property type="match status" value="1"/>
</dbReference>
<evidence type="ECO:0000313" key="20">
    <source>
        <dbReference type="EMBL" id="KAK1440597.1"/>
    </source>
</evidence>
<dbReference type="PROSITE" id="PS00107">
    <property type="entry name" value="PROTEIN_KINASE_ATP"/>
    <property type="match status" value="1"/>
</dbReference>
<dbReference type="InterPro" id="IPR011009">
    <property type="entry name" value="Kinase-like_dom_sf"/>
</dbReference>
<dbReference type="GO" id="GO:0005886">
    <property type="term" value="C:plasma membrane"/>
    <property type="evidence" value="ECO:0007669"/>
    <property type="project" value="UniProtKB-SubCell"/>
</dbReference>
<evidence type="ECO:0000256" key="11">
    <source>
        <dbReference type="ARBA" id="ARBA00022989"/>
    </source>
</evidence>
<sequence>MAPAPNSAPAPETPSPSSDSSSPPSDSSPPPPPPSGPSPPPPKSPRPPLAPPPPKSQPPPSPDDNDDGDTPTAPSPPNLQPPPSPSPTPPNLQPPPSPSGNTPAASSPPPPAATPSREAPSLPLPNLPNILPNQGNASDKGAPGPGRKLPSPSSRKSASKSDSISDSNAANIPIIIGGIVAAIVVFLAVVFICVICKKKKKKNYYIHEQTAGVGGCAPYYHGKPDHVVKVGSGGGGAWGHPPQPPPMSTSNEFPGPKTSAASANMPLTFNQCQFSYDELATATGGFTQYNLLGQGGFGYVHKGVLPNGQEVAIKSLKSGSGQGEREFQAEVEIISRVHHRYLVSLVGYCISDGQRMLVYEYVPNSTLDFHLHGKGQVVMDWQTRMRIALGSAKGLAYLHEDCHPRIIHRDIKSANILLDHDYEAKVADFGLAKLTTGNDTHVSTRVMGTFGYLAPEYASSGKLSEKSDVFSFGVMLLEILTGRKPIDPEKEYTDDSLVDWAKPLIAKAKEDGDYNELVDPRLKDKYDHNEMAQMASCAAASVSHSARRRPKMSQIVRALEGNAPLDSLDEKETRGGPGLDSSESSIYDTRAYNDDMIKFRQMVMSSEDSSEIGSSRQYR</sequence>
<dbReference type="InterPro" id="IPR008271">
    <property type="entry name" value="Ser/Thr_kinase_AS"/>
</dbReference>
<dbReference type="GO" id="GO:0004674">
    <property type="term" value="F:protein serine/threonine kinase activity"/>
    <property type="evidence" value="ECO:0007669"/>
    <property type="project" value="UniProtKB-KW"/>
</dbReference>
<keyword evidence="6" id="KW-0808">Transferase</keyword>
<evidence type="ECO:0000256" key="1">
    <source>
        <dbReference type="ARBA" id="ARBA00004162"/>
    </source>
</evidence>
<comment type="catalytic activity">
    <reaction evidence="14">
        <text>L-threonyl-[protein] + ATP = O-phospho-L-threonyl-[protein] + ADP + H(+)</text>
        <dbReference type="Rhea" id="RHEA:46608"/>
        <dbReference type="Rhea" id="RHEA-COMP:11060"/>
        <dbReference type="Rhea" id="RHEA-COMP:11605"/>
        <dbReference type="ChEBI" id="CHEBI:15378"/>
        <dbReference type="ChEBI" id="CHEBI:30013"/>
        <dbReference type="ChEBI" id="CHEBI:30616"/>
        <dbReference type="ChEBI" id="CHEBI:61977"/>
        <dbReference type="ChEBI" id="CHEBI:456216"/>
        <dbReference type="EC" id="2.7.11.1"/>
    </reaction>
</comment>
<keyword evidence="3" id="KW-1003">Cell membrane</keyword>
<evidence type="ECO:0000256" key="5">
    <source>
        <dbReference type="ARBA" id="ARBA00022553"/>
    </source>
</evidence>
<keyword evidence="5" id="KW-0597">Phosphoprotein</keyword>
<keyword evidence="9" id="KW-0418">Kinase</keyword>
<evidence type="ECO:0000256" key="10">
    <source>
        <dbReference type="ARBA" id="ARBA00022840"/>
    </source>
</evidence>
<evidence type="ECO:0000256" key="14">
    <source>
        <dbReference type="ARBA" id="ARBA00047899"/>
    </source>
</evidence>
<dbReference type="FunFam" id="3.30.200.20:FF:000207">
    <property type="entry name" value="proline-rich receptor-like protein kinase PERK1"/>
    <property type="match status" value="1"/>
</dbReference>
<dbReference type="PROSITE" id="PS00108">
    <property type="entry name" value="PROTEIN_KINASE_ST"/>
    <property type="match status" value="1"/>
</dbReference>
<name>A0AAD8PC81_TARER</name>
<comment type="catalytic activity">
    <reaction evidence="15">
        <text>L-seryl-[protein] + ATP = O-phospho-L-seryl-[protein] + ADP + H(+)</text>
        <dbReference type="Rhea" id="RHEA:17989"/>
        <dbReference type="Rhea" id="RHEA-COMP:9863"/>
        <dbReference type="Rhea" id="RHEA-COMP:11604"/>
        <dbReference type="ChEBI" id="CHEBI:15378"/>
        <dbReference type="ChEBI" id="CHEBI:29999"/>
        <dbReference type="ChEBI" id="CHEBI:30616"/>
        <dbReference type="ChEBI" id="CHEBI:83421"/>
        <dbReference type="ChEBI" id="CHEBI:456216"/>
        <dbReference type="EC" id="2.7.11.1"/>
    </reaction>
</comment>
<keyword evidence="8 16" id="KW-0547">Nucleotide-binding</keyword>
<dbReference type="Proteomes" id="UP001229421">
    <property type="component" value="Unassembled WGS sequence"/>
</dbReference>
<evidence type="ECO:0000256" key="13">
    <source>
        <dbReference type="ARBA" id="ARBA00023180"/>
    </source>
</evidence>
<evidence type="ECO:0000256" key="2">
    <source>
        <dbReference type="ARBA" id="ARBA00012513"/>
    </source>
</evidence>
<dbReference type="SMART" id="SM00220">
    <property type="entry name" value="S_TKc"/>
    <property type="match status" value="1"/>
</dbReference>
<feature type="domain" description="Protein kinase" evidence="19">
    <location>
        <begin position="286"/>
        <end position="565"/>
    </location>
</feature>
<reference evidence="20" key="1">
    <citation type="journal article" date="2023" name="bioRxiv">
        <title>Improved chromosome-level genome assembly for marigold (Tagetes erecta).</title>
        <authorList>
            <person name="Jiang F."/>
            <person name="Yuan L."/>
            <person name="Wang S."/>
            <person name="Wang H."/>
            <person name="Xu D."/>
            <person name="Wang A."/>
            <person name="Fan W."/>
        </authorList>
    </citation>
    <scope>NUCLEOTIDE SEQUENCE</scope>
    <source>
        <strain evidence="20">WSJ</strain>
        <tissue evidence="20">Leaf</tissue>
    </source>
</reference>
<evidence type="ECO:0000256" key="17">
    <source>
        <dbReference type="SAM" id="MobiDB-lite"/>
    </source>
</evidence>
<evidence type="ECO:0000259" key="19">
    <source>
        <dbReference type="PROSITE" id="PS50011"/>
    </source>
</evidence>
<feature type="binding site" evidence="16">
    <location>
        <position position="314"/>
    </location>
    <ligand>
        <name>ATP</name>
        <dbReference type="ChEBI" id="CHEBI:30616"/>
    </ligand>
</feature>
<comment type="caution">
    <text evidence="20">The sequence shown here is derived from an EMBL/GenBank/DDBJ whole genome shotgun (WGS) entry which is preliminary data.</text>
</comment>
<comment type="subcellular location">
    <subcellularLocation>
        <location evidence="1">Cell membrane</location>
        <topology evidence="1">Single-pass membrane protein</topology>
    </subcellularLocation>
</comment>
<dbReference type="EC" id="2.7.11.1" evidence="2"/>
<evidence type="ECO:0000256" key="9">
    <source>
        <dbReference type="ARBA" id="ARBA00022777"/>
    </source>
</evidence>
<feature type="region of interest" description="Disordered" evidence="17">
    <location>
        <begin position="236"/>
        <end position="257"/>
    </location>
</feature>
<feature type="compositionally biased region" description="Pro residues" evidence="17">
    <location>
        <begin position="1"/>
        <end position="14"/>
    </location>
</feature>
<organism evidence="20 21">
    <name type="scientific">Tagetes erecta</name>
    <name type="common">African marigold</name>
    <dbReference type="NCBI Taxonomy" id="13708"/>
    <lineage>
        <taxon>Eukaryota</taxon>
        <taxon>Viridiplantae</taxon>
        <taxon>Streptophyta</taxon>
        <taxon>Embryophyta</taxon>
        <taxon>Tracheophyta</taxon>
        <taxon>Spermatophyta</taxon>
        <taxon>Magnoliopsida</taxon>
        <taxon>eudicotyledons</taxon>
        <taxon>Gunneridae</taxon>
        <taxon>Pentapetalae</taxon>
        <taxon>asterids</taxon>
        <taxon>campanulids</taxon>
        <taxon>Asterales</taxon>
        <taxon>Asteraceae</taxon>
        <taxon>Asteroideae</taxon>
        <taxon>Heliantheae alliance</taxon>
        <taxon>Tageteae</taxon>
        <taxon>Tagetes</taxon>
    </lineage>
</organism>
<feature type="compositionally biased region" description="Pro residues" evidence="17">
    <location>
        <begin position="73"/>
        <end position="98"/>
    </location>
</feature>